<dbReference type="PROSITE" id="PS51373">
    <property type="entry name" value="HIPIP"/>
    <property type="match status" value="1"/>
</dbReference>
<dbReference type="SUPFAM" id="SSF57652">
    <property type="entry name" value="HIPIP (high potential iron protein)"/>
    <property type="match status" value="1"/>
</dbReference>
<proteinExistence type="inferred from homology"/>
<dbReference type="PROSITE" id="PS51318">
    <property type="entry name" value="TAT"/>
    <property type="match status" value="1"/>
</dbReference>
<gene>
    <name evidence="10" type="ORF">SFMTTN_1487</name>
</gene>
<dbReference type="AlphaFoldDB" id="A0A401JDN3"/>
<dbReference type="Gene3D" id="4.10.490.10">
    <property type="entry name" value="High potential iron-sulphur protein"/>
    <property type="match status" value="1"/>
</dbReference>
<protein>
    <recommendedName>
        <fullName evidence="7">High-potential iron-sulfur protein</fullName>
        <shortName evidence="7">HiPIP</shortName>
    </recommendedName>
</protein>
<dbReference type="GO" id="GO:0051539">
    <property type="term" value="F:4 iron, 4 sulfur cluster binding"/>
    <property type="evidence" value="ECO:0007669"/>
    <property type="project" value="UniProtKB-KW"/>
</dbReference>
<evidence type="ECO:0000259" key="9">
    <source>
        <dbReference type="PROSITE" id="PS51373"/>
    </source>
</evidence>
<keyword evidence="6 7" id="KW-0411">Iron-sulfur</keyword>
<dbReference type="Proteomes" id="UP000286806">
    <property type="component" value="Unassembled WGS sequence"/>
</dbReference>
<dbReference type="GO" id="GO:0009055">
    <property type="term" value="F:electron transfer activity"/>
    <property type="evidence" value="ECO:0007669"/>
    <property type="project" value="InterPro"/>
</dbReference>
<comment type="similarity">
    <text evidence="7">Belongs to the high-potential iron-sulfur protein (HiPIP) family.</text>
</comment>
<dbReference type="InterPro" id="IPR000170">
    <property type="entry name" value="High_potential_FeS_prot"/>
</dbReference>
<keyword evidence="3 7" id="KW-0479">Metal-binding</keyword>
<keyword evidence="8" id="KW-0732">Signal</keyword>
<evidence type="ECO:0000256" key="7">
    <source>
        <dbReference type="RuleBase" id="RU000620"/>
    </source>
</evidence>
<evidence type="ECO:0000256" key="2">
    <source>
        <dbReference type="ARBA" id="ARBA00022485"/>
    </source>
</evidence>
<evidence type="ECO:0000256" key="1">
    <source>
        <dbReference type="ARBA" id="ARBA00022448"/>
    </source>
</evidence>
<accession>A0A401JDN3</accession>
<comment type="function">
    <text evidence="7">Specific class of high-redox-potential 4Fe-4S ferredoxins. Functions in anaerobic electron transport in most purple and in some other photosynthetic bacteria and in at least one genus (Paracoccus) of halophilic, denitrifying bacteria.</text>
</comment>
<feature type="signal peptide" evidence="8">
    <location>
        <begin position="1"/>
        <end position="38"/>
    </location>
</feature>
<evidence type="ECO:0000256" key="5">
    <source>
        <dbReference type="ARBA" id="ARBA00023004"/>
    </source>
</evidence>
<keyword evidence="1 7" id="KW-0813">Transport</keyword>
<comment type="subunit">
    <text evidence="7">Homodimer.</text>
</comment>
<sequence length="97" mass="10088">MDTLNSKKVTRRSFLKGAALLASIAVVPAAITSKDASAAAKATQAAMQYQDHPKGKLECSNCIQYIPGKTAKAKGTCKVVEGAISPQGYCLAYAPKA</sequence>
<feature type="chain" id="PRO_5019296189" description="High-potential iron-sulfur protein" evidence="8">
    <location>
        <begin position="39"/>
        <end position="97"/>
    </location>
</feature>
<evidence type="ECO:0000256" key="6">
    <source>
        <dbReference type="ARBA" id="ARBA00023014"/>
    </source>
</evidence>
<evidence type="ECO:0000256" key="3">
    <source>
        <dbReference type="ARBA" id="ARBA00022723"/>
    </source>
</evidence>
<keyword evidence="5 7" id="KW-0408">Iron</keyword>
<name>A0A401JDN3_9PROT</name>
<dbReference type="GO" id="GO:0046872">
    <property type="term" value="F:metal ion binding"/>
    <property type="evidence" value="ECO:0007669"/>
    <property type="project" value="UniProtKB-KW"/>
</dbReference>
<dbReference type="EMBL" id="BGOW01000014">
    <property type="protein sequence ID" value="GBL45677.1"/>
    <property type="molecule type" value="Genomic_DNA"/>
</dbReference>
<evidence type="ECO:0000313" key="11">
    <source>
        <dbReference type="Proteomes" id="UP000286806"/>
    </source>
</evidence>
<keyword evidence="4 7" id="KW-0249">Electron transport</keyword>
<dbReference type="Pfam" id="PF01355">
    <property type="entry name" value="HIPIP"/>
    <property type="match status" value="1"/>
</dbReference>
<dbReference type="InterPro" id="IPR036369">
    <property type="entry name" value="HIPIP_sf"/>
</dbReference>
<evidence type="ECO:0000256" key="4">
    <source>
        <dbReference type="ARBA" id="ARBA00022982"/>
    </source>
</evidence>
<reference evidence="10 11" key="1">
    <citation type="journal article" date="2019" name="Front. Microbiol.">
        <title>Genomes of Neutrophilic Sulfur-Oxidizing Chemolithoautotrophs Representing 9 Proteobacterial Species From 8 Genera.</title>
        <authorList>
            <person name="Watanabe T."/>
            <person name="Kojima H."/>
            <person name="Umezawa K."/>
            <person name="Hori C."/>
            <person name="Takasuka T.E."/>
            <person name="Kato Y."/>
            <person name="Fukui M."/>
        </authorList>
    </citation>
    <scope>NUCLEOTIDE SEQUENCE [LARGE SCALE GENOMIC DNA]</scope>
    <source>
        <strain evidence="10 11">TTN</strain>
    </source>
</reference>
<evidence type="ECO:0000256" key="8">
    <source>
        <dbReference type="SAM" id="SignalP"/>
    </source>
</evidence>
<keyword evidence="2 7" id="KW-0004">4Fe-4S</keyword>
<dbReference type="RefSeq" id="WP_124704487.1">
    <property type="nucleotide sequence ID" value="NZ_BGOW01000014.1"/>
</dbReference>
<dbReference type="GO" id="GO:0019646">
    <property type="term" value="P:aerobic electron transport chain"/>
    <property type="evidence" value="ECO:0007669"/>
    <property type="project" value="InterPro"/>
</dbReference>
<dbReference type="OrthoDB" id="5334781at2"/>
<organism evidence="10 11">
    <name type="scientific">Sulfuriferula multivorans</name>
    <dbReference type="NCBI Taxonomy" id="1559896"/>
    <lineage>
        <taxon>Bacteria</taxon>
        <taxon>Pseudomonadati</taxon>
        <taxon>Pseudomonadota</taxon>
        <taxon>Betaproteobacteria</taxon>
        <taxon>Nitrosomonadales</taxon>
        <taxon>Sulfuricellaceae</taxon>
        <taxon>Sulfuriferula</taxon>
    </lineage>
</organism>
<dbReference type="InterPro" id="IPR006311">
    <property type="entry name" value="TAT_signal"/>
</dbReference>
<feature type="domain" description="High potential iron-sulfur proteins family profile" evidence="9">
    <location>
        <begin position="30"/>
        <end position="97"/>
    </location>
</feature>
<evidence type="ECO:0000313" key="10">
    <source>
        <dbReference type="EMBL" id="GBL45677.1"/>
    </source>
</evidence>
<keyword evidence="11" id="KW-1185">Reference proteome</keyword>
<comment type="caution">
    <text evidence="10">The sequence shown here is derived from an EMBL/GenBank/DDBJ whole genome shotgun (WGS) entry which is preliminary data.</text>
</comment>